<protein>
    <submittedName>
        <fullName evidence="1">Uncharacterized protein</fullName>
    </submittedName>
</protein>
<accession>A0A9Q0Z235</accession>
<dbReference type="EMBL" id="JAPFFK010000014">
    <property type="protein sequence ID" value="KAJ6718527.1"/>
    <property type="molecule type" value="Genomic_DNA"/>
</dbReference>
<evidence type="ECO:0000313" key="1">
    <source>
        <dbReference type="EMBL" id="KAJ6718527.1"/>
    </source>
</evidence>
<reference evidence="1" key="2">
    <citation type="journal article" date="2023" name="Int. J. Mol. Sci.">
        <title>De Novo Assembly and Annotation of 11 Diverse Shrub Willow (Salix) Genomes Reveals Novel Gene Organization in Sex-Linked Regions.</title>
        <authorList>
            <person name="Hyden B."/>
            <person name="Feng K."/>
            <person name="Yates T.B."/>
            <person name="Jawdy S."/>
            <person name="Cereghino C."/>
            <person name="Smart L.B."/>
            <person name="Muchero W."/>
        </authorList>
    </citation>
    <scope>NUCLEOTIDE SEQUENCE</scope>
    <source>
        <tissue evidence="1">Shoot tip</tissue>
    </source>
</reference>
<name>A0A9Q0Z235_SALPP</name>
<dbReference type="Proteomes" id="UP001151532">
    <property type="component" value="Chromosome 10"/>
</dbReference>
<organism evidence="1 2">
    <name type="scientific">Salix purpurea</name>
    <name type="common">Purple osier willow</name>
    <dbReference type="NCBI Taxonomy" id="77065"/>
    <lineage>
        <taxon>Eukaryota</taxon>
        <taxon>Viridiplantae</taxon>
        <taxon>Streptophyta</taxon>
        <taxon>Embryophyta</taxon>
        <taxon>Tracheophyta</taxon>
        <taxon>Spermatophyta</taxon>
        <taxon>Magnoliopsida</taxon>
        <taxon>eudicotyledons</taxon>
        <taxon>Gunneridae</taxon>
        <taxon>Pentapetalae</taxon>
        <taxon>rosids</taxon>
        <taxon>fabids</taxon>
        <taxon>Malpighiales</taxon>
        <taxon>Salicaceae</taxon>
        <taxon>Saliceae</taxon>
        <taxon>Salix</taxon>
    </lineage>
</organism>
<dbReference type="AlphaFoldDB" id="A0A9Q0Z235"/>
<gene>
    <name evidence="1" type="ORF">OIU79_006418</name>
</gene>
<dbReference type="OrthoDB" id="339325at2759"/>
<sequence>MTKIVIMLAHKQHPTNPIITVKKSVCSQGCQLPSPFPFLCLSGASFSMPLPHAFTGNPWAILVTFLFTSTRGQTRAFWKAKSLQSVAMLMRQAL</sequence>
<evidence type="ECO:0000313" key="2">
    <source>
        <dbReference type="Proteomes" id="UP001151532"/>
    </source>
</evidence>
<comment type="caution">
    <text evidence="1">The sequence shown here is derived from an EMBL/GenBank/DDBJ whole genome shotgun (WGS) entry which is preliminary data.</text>
</comment>
<proteinExistence type="predicted"/>
<keyword evidence="2" id="KW-1185">Reference proteome</keyword>
<reference evidence="1" key="1">
    <citation type="submission" date="2022-11" db="EMBL/GenBank/DDBJ databases">
        <authorList>
            <person name="Hyden B.L."/>
            <person name="Feng K."/>
            <person name="Yates T."/>
            <person name="Jawdy S."/>
            <person name="Smart L.B."/>
            <person name="Muchero W."/>
        </authorList>
    </citation>
    <scope>NUCLEOTIDE SEQUENCE</scope>
    <source>
        <tissue evidence="1">Shoot tip</tissue>
    </source>
</reference>